<dbReference type="Proteomes" id="UP000326939">
    <property type="component" value="Chromosome 6"/>
</dbReference>
<protein>
    <submittedName>
        <fullName evidence="2">Uncharacterized protein</fullName>
    </submittedName>
</protein>
<reference evidence="3" key="1">
    <citation type="journal article" date="2019" name="Gigascience">
        <title>De novo genome assembly of the endangered Acer yangbiense, a plant species with extremely small populations endemic to Yunnan Province, China.</title>
        <authorList>
            <person name="Yang J."/>
            <person name="Wariss H.M."/>
            <person name="Tao L."/>
            <person name="Zhang R."/>
            <person name="Yun Q."/>
            <person name="Hollingsworth P."/>
            <person name="Dao Z."/>
            <person name="Luo G."/>
            <person name="Guo H."/>
            <person name="Ma Y."/>
            <person name="Sun W."/>
        </authorList>
    </citation>
    <scope>NUCLEOTIDE SEQUENCE [LARGE SCALE GENOMIC DNA]</scope>
    <source>
        <strain evidence="3">cv. br00</strain>
    </source>
</reference>
<dbReference type="EMBL" id="VDCV01000006">
    <property type="protein sequence ID" value="KAB5552006.1"/>
    <property type="molecule type" value="Genomic_DNA"/>
</dbReference>
<dbReference type="AlphaFoldDB" id="A0A5N5MD38"/>
<organism evidence="2 3">
    <name type="scientific">Salix brachista</name>
    <dbReference type="NCBI Taxonomy" id="2182728"/>
    <lineage>
        <taxon>Eukaryota</taxon>
        <taxon>Viridiplantae</taxon>
        <taxon>Streptophyta</taxon>
        <taxon>Embryophyta</taxon>
        <taxon>Tracheophyta</taxon>
        <taxon>Spermatophyta</taxon>
        <taxon>Magnoliopsida</taxon>
        <taxon>eudicotyledons</taxon>
        <taxon>Gunneridae</taxon>
        <taxon>Pentapetalae</taxon>
        <taxon>rosids</taxon>
        <taxon>fabids</taxon>
        <taxon>Malpighiales</taxon>
        <taxon>Salicaceae</taxon>
        <taxon>Saliceae</taxon>
        <taxon>Salix</taxon>
    </lineage>
</organism>
<evidence type="ECO:0000313" key="3">
    <source>
        <dbReference type="Proteomes" id="UP000326939"/>
    </source>
</evidence>
<dbReference type="GO" id="GO:0015919">
    <property type="term" value="P:peroxisomal membrane transport"/>
    <property type="evidence" value="ECO:0007669"/>
    <property type="project" value="InterPro"/>
</dbReference>
<comment type="caution">
    <text evidence="2">The sequence shown here is derived from an EMBL/GenBank/DDBJ whole genome shotgun (WGS) entry which is preliminary data.</text>
</comment>
<evidence type="ECO:0000313" key="2">
    <source>
        <dbReference type="EMBL" id="KAB5552006.1"/>
    </source>
</evidence>
<feature type="transmembrane region" description="Helical" evidence="1">
    <location>
        <begin position="290"/>
        <end position="310"/>
    </location>
</feature>
<accession>A0A5N5MD38</accession>
<keyword evidence="3" id="KW-1185">Reference proteome</keyword>
<dbReference type="PANTHER" id="PTHR36361">
    <property type="entry name" value="PROTEIN APEM9"/>
    <property type="match status" value="1"/>
</dbReference>
<evidence type="ECO:0000256" key="1">
    <source>
        <dbReference type="SAM" id="Phobius"/>
    </source>
</evidence>
<dbReference type="InterPro" id="IPR034571">
    <property type="entry name" value="APEM9"/>
</dbReference>
<keyword evidence="1" id="KW-1133">Transmembrane helix</keyword>
<keyword evidence="1" id="KW-0472">Membrane</keyword>
<gene>
    <name evidence="2" type="ORF">DKX38_009317</name>
</gene>
<dbReference type="PANTHER" id="PTHR36361:SF1">
    <property type="entry name" value="PROTEIN APEM9"/>
    <property type="match status" value="1"/>
</dbReference>
<keyword evidence="1" id="KW-0812">Transmembrane</keyword>
<proteinExistence type="predicted"/>
<name>A0A5N5MD38_9ROSI</name>
<sequence length="361" mass="40385">MGETQSNSSSIWQEIEQSESYLVCSIYEEAATLASSIIRQLKGSNISDNNEAFDEIEVFDMLESAGMVFVQALNQLGRTSDILNELRVLFVSATAIPVQVLLTGACLQISGASSAGVREFLEEFLSNWSLVDGQYYVLVGAEADVGVQDGCDRRYILEVDKYMEVVEVYAVTLLGMTLKDMDSAISWVEKSALPEERQRVLLRRLHSLYSLKTINSSQVSVVSPENNHEAHYSSTKELKGFEGSPEGLEANYLHTREHNAKQTILKLSRRVDPCLWWFRSVNLKFGNVRVVITSGKILLGFLFLLTYYVLRRKGATMNGFVRRQVSAAKKAMVDLWQLAFSYQVNPLAVVQPLPTATRGGR</sequence>